<dbReference type="EMBL" id="BAAAYN010000066">
    <property type="protein sequence ID" value="GAA3397490.1"/>
    <property type="molecule type" value="Genomic_DNA"/>
</dbReference>
<gene>
    <name evidence="1" type="ORF">GCM10020369_77890</name>
</gene>
<reference evidence="2" key="1">
    <citation type="journal article" date="2019" name="Int. J. Syst. Evol. Microbiol.">
        <title>The Global Catalogue of Microorganisms (GCM) 10K type strain sequencing project: providing services to taxonomists for standard genome sequencing and annotation.</title>
        <authorList>
            <consortium name="The Broad Institute Genomics Platform"/>
            <consortium name="The Broad Institute Genome Sequencing Center for Infectious Disease"/>
            <person name="Wu L."/>
            <person name="Ma J."/>
        </authorList>
    </citation>
    <scope>NUCLEOTIDE SEQUENCE [LARGE SCALE GENOMIC DNA]</scope>
    <source>
        <strain evidence="2">JCM 9458</strain>
    </source>
</reference>
<dbReference type="Proteomes" id="UP001501676">
    <property type="component" value="Unassembled WGS sequence"/>
</dbReference>
<dbReference type="NCBIfam" id="NF040565">
    <property type="entry name" value="SCO2521_fam"/>
    <property type="match status" value="1"/>
</dbReference>
<organism evidence="1 2">
    <name type="scientific">Cryptosporangium minutisporangium</name>
    <dbReference type="NCBI Taxonomy" id="113569"/>
    <lineage>
        <taxon>Bacteria</taxon>
        <taxon>Bacillati</taxon>
        <taxon>Actinomycetota</taxon>
        <taxon>Actinomycetes</taxon>
        <taxon>Cryptosporangiales</taxon>
        <taxon>Cryptosporangiaceae</taxon>
        <taxon>Cryptosporangium</taxon>
    </lineage>
</organism>
<sequence length="326" mass="35984">MLAMSEIHTGLAQYPTSVPSRVARQALALQRVGESVRAFERPVPYVVSPDAFVGVDCRLVTSSGGRPRVVGAVASRASISGERILQSSAMVEVVRSESDRRRPWAYYLTRPGIVETIGKTRPDAIADGFLTAAAGSGLYLGGIAERLMDEVQRSLLREGQKLPAARRPRAIRGARTQLRWVLQLTEDGGEDRVAFGLQDGSLRVLRIRSSSLTPDQAGDFAAVVARHDWLLTALKTYVDRSRLDQGIDDQALAKLQPIVDHLLHLWMPTARLDDQLTPYWESLERASGFSRQWDTQVARIRDQLAMHTITLLRGLGSRAEPRAVGE</sequence>
<keyword evidence="2" id="KW-1185">Reference proteome</keyword>
<accession>A0ABP6TCU6</accession>
<protein>
    <submittedName>
        <fullName evidence="1">SCO2521 family protein</fullName>
    </submittedName>
</protein>
<evidence type="ECO:0000313" key="2">
    <source>
        <dbReference type="Proteomes" id="UP001501676"/>
    </source>
</evidence>
<comment type="caution">
    <text evidence="1">The sequence shown here is derived from an EMBL/GenBank/DDBJ whole genome shotgun (WGS) entry which is preliminary data.</text>
</comment>
<proteinExistence type="predicted"/>
<dbReference type="InterPro" id="IPR049749">
    <property type="entry name" value="SCO2521-like"/>
</dbReference>
<name>A0ABP6TCU6_9ACTN</name>
<evidence type="ECO:0000313" key="1">
    <source>
        <dbReference type="EMBL" id="GAA3397490.1"/>
    </source>
</evidence>